<dbReference type="EMBL" id="JBHSZQ010000050">
    <property type="protein sequence ID" value="MFC7127453.1"/>
    <property type="molecule type" value="Genomic_DNA"/>
</dbReference>
<dbReference type="AlphaFoldDB" id="A0ABD5XBX3"/>
<dbReference type="RefSeq" id="WP_267637908.1">
    <property type="nucleotide sequence ID" value="NZ_JAODIY010000011.1"/>
</dbReference>
<dbReference type="Proteomes" id="UP001596414">
    <property type="component" value="Unassembled WGS sequence"/>
</dbReference>
<keyword evidence="2" id="KW-1133">Transmembrane helix</keyword>
<evidence type="ECO:0000313" key="3">
    <source>
        <dbReference type="EMBL" id="MFC7127453.1"/>
    </source>
</evidence>
<keyword evidence="2" id="KW-0472">Membrane</keyword>
<reference evidence="3 4" key="1">
    <citation type="journal article" date="2014" name="Int. J. Syst. Evol. Microbiol.">
        <title>Complete genome sequence of Corynebacterium casei LMG S-19264T (=DSM 44701T), isolated from a smear-ripened cheese.</title>
        <authorList>
            <consortium name="US DOE Joint Genome Institute (JGI-PGF)"/>
            <person name="Walter F."/>
            <person name="Albersmeier A."/>
            <person name="Kalinowski J."/>
            <person name="Ruckert C."/>
        </authorList>
    </citation>
    <scope>NUCLEOTIDE SEQUENCE [LARGE SCALE GENOMIC DNA]</scope>
    <source>
        <strain evidence="3 4">CGMCC 4.7215</strain>
    </source>
</reference>
<accession>A0ABD5XBX3</accession>
<feature type="transmembrane region" description="Helical" evidence="2">
    <location>
        <begin position="70"/>
        <end position="92"/>
    </location>
</feature>
<proteinExistence type="predicted"/>
<protein>
    <submittedName>
        <fullName evidence="3">Uncharacterized protein</fullName>
    </submittedName>
</protein>
<sequence length="124" mass="13453">MPRKRQIGTRIDDSGEIAEAWDEFKEDYENKSSAMRQLMRQGLEIDESETGAPESKSADATTTAPIQSMYVGTFVTLVGWLITTASSVIGVLNVPTGSLVVSGLIVLGILSTVLHIRWVSEQPA</sequence>
<comment type="caution">
    <text evidence="3">The sequence shown here is derived from an EMBL/GenBank/DDBJ whole genome shotgun (WGS) entry which is preliminary data.</text>
</comment>
<evidence type="ECO:0000256" key="2">
    <source>
        <dbReference type="SAM" id="Phobius"/>
    </source>
</evidence>
<feature type="region of interest" description="Disordered" evidence="1">
    <location>
        <begin position="42"/>
        <end position="62"/>
    </location>
</feature>
<gene>
    <name evidence="3" type="ORF">ACFQJ7_15750</name>
</gene>
<name>A0ABD5XBX3_9EURY</name>
<evidence type="ECO:0000256" key="1">
    <source>
        <dbReference type="SAM" id="MobiDB-lite"/>
    </source>
</evidence>
<feature type="transmembrane region" description="Helical" evidence="2">
    <location>
        <begin position="98"/>
        <end position="119"/>
    </location>
</feature>
<organism evidence="3 4">
    <name type="scientific">Halovenus rubra</name>
    <dbReference type="NCBI Taxonomy" id="869890"/>
    <lineage>
        <taxon>Archaea</taxon>
        <taxon>Methanobacteriati</taxon>
        <taxon>Methanobacteriota</taxon>
        <taxon>Stenosarchaea group</taxon>
        <taxon>Halobacteria</taxon>
        <taxon>Halobacteriales</taxon>
        <taxon>Haloarculaceae</taxon>
        <taxon>Halovenus</taxon>
    </lineage>
</organism>
<evidence type="ECO:0000313" key="4">
    <source>
        <dbReference type="Proteomes" id="UP001596414"/>
    </source>
</evidence>
<keyword evidence="2" id="KW-0812">Transmembrane</keyword>